<feature type="compositionally biased region" description="Polar residues" evidence="1">
    <location>
        <begin position="159"/>
        <end position="169"/>
    </location>
</feature>
<feature type="compositionally biased region" description="Basic residues" evidence="1">
    <location>
        <begin position="539"/>
        <end position="553"/>
    </location>
</feature>
<evidence type="ECO:0000256" key="1">
    <source>
        <dbReference type="SAM" id="MobiDB-lite"/>
    </source>
</evidence>
<dbReference type="Gene3D" id="3.90.70.10">
    <property type="entry name" value="Cysteine proteinases"/>
    <property type="match status" value="1"/>
</dbReference>
<feature type="region of interest" description="Disordered" evidence="1">
    <location>
        <begin position="155"/>
        <end position="194"/>
    </location>
</feature>
<dbReference type="SUPFAM" id="SSF54001">
    <property type="entry name" value="Cysteine proteinases"/>
    <property type="match status" value="1"/>
</dbReference>
<comment type="caution">
    <text evidence="4">The sequence shown here is derived from an EMBL/GenBank/DDBJ whole genome shotgun (WGS) entry which is preliminary data.</text>
</comment>
<dbReference type="GO" id="GO:0005829">
    <property type="term" value="C:cytosol"/>
    <property type="evidence" value="ECO:0007669"/>
    <property type="project" value="TreeGrafter"/>
</dbReference>
<feature type="region of interest" description="Disordered" evidence="1">
    <location>
        <begin position="526"/>
        <end position="555"/>
    </location>
</feature>
<feature type="compositionally biased region" description="Polar residues" evidence="1">
    <location>
        <begin position="20"/>
        <end position="34"/>
    </location>
</feature>
<dbReference type="EMBL" id="JBANMG010000002">
    <property type="protein sequence ID" value="KAK6957076.1"/>
    <property type="molecule type" value="Genomic_DNA"/>
</dbReference>
<dbReference type="InterPro" id="IPR028889">
    <property type="entry name" value="USP"/>
</dbReference>
<dbReference type="Pfam" id="PF00581">
    <property type="entry name" value="Rhodanese"/>
    <property type="match status" value="1"/>
</dbReference>
<keyword evidence="5" id="KW-1185">Reference proteome</keyword>
<dbReference type="SUPFAM" id="SSF52821">
    <property type="entry name" value="Rhodanese/Cell cycle control phosphatase"/>
    <property type="match status" value="1"/>
</dbReference>
<dbReference type="GO" id="GO:0005634">
    <property type="term" value="C:nucleus"/>
    <property type="evidence" value="ECO:0007669"/>
    <property type="project" value="TreeGrafter"/>
</dbReference>
<protein>
    <recommendedName>
        <fullName evidence="6">Ubiquitin carboxyl-terminal hydrolase</fullName>
    </recommendedName>
</protein>
<organism evidence="4 5">
    <name type="scientific">Daldinia eschscholtzii</name>
    <dbReference type="NCBI Taxonomy" id="292717"/>
    <lineage>
        <taxon>Eukaryota</taxon>
        <taxon>Fungi</taxon>
        <taxon>Dikarya</taxon>
        <taxon>Ascomycota</taxon>
        <taxon>Pezizomycotina</taxon>
        <taxon>Sordariomycetes</taxon>
        <taxon>Xylariomycetidae</taxon>
        <taxon>Xylariales</taxon>
        <taxon>Hypoxylaceae</taxon>
        <taxon>Daldinia</taxon>
    </lineage>
</organism>
<dbReference type="SMART" id="SM00450">
    <property type="entry name" value="RHOD"/>
    <property type="match status" value="1"/>
</dbReference>
<dbReference type="GO" id="GO:0004843">
    <property type="term" value="F:cysteine-type deubiquitinase activity"/>
    <property type="evidence" value="ECO:0007669"/>
    <property type="project" value="InterPro"/>
</dbReference>
<feature type="compositionally biased region" description="Pro residues" evidence="1">
    <location>
        <begin position="41"/>
        <end position="50"/>
    </location>
</feature>
<reference evidence="4 5" key="1">
    <citation type="journal article" date="2024" name="Front Chem Biol">
        <title>Unveiling the potential of Daldinia eschscholtzii MFLUCC 19-0629 through bioactivity and bioinformatics studies for enhanced sustainable agriculture production.</title>
        <authorList>
            <person name="Brooks S."/>
            <person name="Weaver J.A."/>
            <person name="Klomchit A."/>
            <person name="Alharthi S.A."/>
            <person name="Onlamun T."/>
            <person name="Nurani R."/>
            <person name="Vong T.K."/>
            <person name="Alberti F."/>
            <person name="Greco C."/>
        </authorList>
    </citation>
    <scope>NUCLEOTIDE SEQUENCE [LARGE SCALE GENOMIC DNA]</scope>
    <source>
        <strain evidence="4">MFLUCC 19-0629</strain>
    </source>
</reference>
<feature type="domain" description="Rhodanese" evidence="2">
    <location>
        <begin position="397"/>
        <end position="523"/>
    </location>
</feature>
<name>A0AAX6MX29_9PEZI</name>
<sequence length="1061" mass="117818">MSSVTFTRPPIAPAVGAHDTMSSGANNDRGTTVRETGAPAPGGPSGPGKPPYRHIDDLVSVTVDLDPHTPLRKVLELGDTHMRQAITYSDFRRPDLALQEYIKAFTIAVDKVPKHKDYPSMNSDRGDLNRLYKALKTKITTNGATFDKIKEDIKENNRRSGVQPTISSKRPSEPTRLSCPGSSTAGLHKNGLGEEINTLNKVNVTHNTNDKIAGEHRPKPAVQPKPEALHGKAIKKNPSTQPEDLANRFARLRDAQKPRDVTKAASQVSAEAGKSTPSQALSSINTAIQTMPAMPKLPEAIYSPARGTVTSEIANLPSSTPRGMFSRTNSTASAPSVSARISTENAIRVFGREQFAAAHSYRTIQSSTSSTKVPIPDGDEITATALAELISGYPEIDVLVIDIRDRESFDEGHIKSAKTVCIEPEILMRENISADEIADSMVLAPPNERLAVEQRDKVDLVVIYDQDSTSIPSRITGDSLEMVLYNIRQALSYYSYSRPLKNAPKLLSGGLNSWVNEFGELSLETSDTISNSTSPSAALRRRYGDRRRSRTKTKTLSQNEINQFEDMIKNDRVGLDAFDYVKTREDFIRRYPSIRGEPESMISAGEDLDSQEDFLASIAPAPPRLPAPAIPRTRYSGLESRDVDSGVSGIAMAAAGTQITLKAVTGLVNNNNVCYCNSVLQALVASPGFIIDILQKEWPQNWRYPVNREPARGQLLCNMLKTLFMWLSKRVLTKIRAQGVMHYIRSIHEGYSHEGKVVRLGDENQHDADELITFVFDQIAAETDMSLHYRKTAENILIPINVGSVARLLVSHLLQQWSAVKAYNFVDLHFASLITHTRYCTNAACDYEASSSQVERSFAISPADDKTVHTRIGRTSSTLEHMMEGYFAPEELNITCSKCNRKDTIMRRGRLAKLPRLLRINVRRQATFDGSKDTTPVSFPFEIDLAPYIFDASTREQAAALLGKELGDGVAGTSQYDLYAVIVHLGRDANSGHYWSYVKDQRHDSWYHCNDAEVELLSGAKWHTALNRMYRCAGDATPVQLFYRRRDIPWVWDSNIDRFFQ</sequence>
<dbReference type="InterPro" id="IPR036873">
    <property type="entry name" value="Rhodanese-like_dom_sf"/>
</dbReference>
<feature type="compositionally biased region" description="Polar residues" evidence="1">
    <location>
        <begin position="264"/>
        <end position="281"/>
    </location>
</feature>
<dbReference type="PANTHER" id="PTHR24006">
    <property type="entry name" value="UBIQUITIN CARBOXYL-TERMINAL HYDROLASE"/>
    <property type="match status" value="1"/>
</dbReference>
<evidence type="ECO:0008006" key="6">
    <source>
        <dbReference type="Google" id="ProtNLM"/>
    </source>
</evidence>
<dbReference type="InterPro" id="IPR038765">
    <property type="entry name" value="Papain-like_cys_pep_sf"/>
</dbReference>
<evidence type="ECO:0000259" key="2">
    <source>
        <dbReference type="PROSITE" id="PS50206"/>
    </source>
</evidence>
<dbReference type="InterPro" id="IPR018200">
    <property type="entry name" value="USP_CS"/>
</dbReference>
<dbReference type="Gene3D" id="1.20.58.80">
    <property type="entry name" value="Phosphotransferase system, lactose/cellobiose-type IIA subunit"/>
    <property type="match status" value="1"/>
</dbReference>
<feature type="region of interest" description="Disordered" evidence="1">
    <location>
        <begin position="1"/>
        <end position="53"/>
    </location>
</feature>
<evidence type="ECO:0000313" key="5">
    <source>
        <dbReference type="Proteomes" id="UP001369815"/>
    </source>
</evidence>
<feature type="compositionally biased region" description="Basic and acidic residues" evidence="1">
    <location>
        <begin position="209"/>
        <end position="218"/>
    </location>
</feature>
<evidence type="ECO:0000259" key="3">
    <source>
        <dbReference type="PROSITE" id="PS50235"/>
    </source>
</evidence>
<dbReference type="InterPro" id="IPR050164">
    <property type="entry name" value="Peptidase_C19"/>
</dbReference>
<dbReference type="PROSITE" id="PS00973">
    <property type="entry name" value="USP_2"/>
    <property type="match status" value="1"/>
</dbReference>
<feature type="region of interest" description="Disordered" evidence="1">
    <location>
        <begin position="209"/>
        <end position="281"/>
    </location>
</feature>
<dbReference type="PROSITE" id="PS50206">
    <property type="entry name" value="RHODANESE_3"/>
    <property type="match status" value="1"/>
</dbReference>
<accession>A0AAX6MX29</accession>
<dbReference type="InterPro" id="IPR001394">
    <property type="entry name" value="Peptidase_C19_UCH"/>
</dbReference>
<dbReference type="InterPro" id="IPR001763">
    <property type="entry name" value="Rhodanese-like_dom"/>
</dbReference>
<feature type="domain" description="USP" evidence="3">
    <location>
        <begin position="665"/>
        <end position="1046"/>
    </location>
</feature>
<dbReference type="GO" id="GO:0016579">
    <property type="term" value="P:protein deubiquitination"/>
    <property type="evidence" value="ECO:0007669"/>
    <property type="project" value="InterPro"/>
</dbReference>
<dbReference type="Gene3D" id="3.40.250.10">
    <property type="entry name" value="Rhodanese-like domain"/>
    <property type="match status" value="1"/>
</dbReference>
<proteinExistence type="predicted"/>
<gene>
    <name evidence="4" type="ORF">Daesc_002361</name>
</gene>
<evidence type="ECO:0000313" key="4">
    <source>
        <dbReference type="EMBL" id="KAK6957076.1"/>
    </source>
</evidence>
<dbReference type="AlphaFoldDB" id="A0AAX6MX29"/>
<dbReference type="CDD" id="cd02257">
    <property type="entry name" value="Peptidase_C19"/>
    <property type="match status" value="1"/>
</dbReference>
<dbReference type="Proteomes" id="UP001369815">
    <property type="component" value="Unassembled WGS sequence"/>
</dbReference>
<dbReference type="PROSITE" id="PS50235">
    <property type="entry name" value="USP_3"/>
    <property type="match status" value="1"/>
</dbReference>
<feature type="compositionally biased region" description="Basic and acidic residues" evidence="1">
    <location>
        <begin position="251"/>
        <end position="262"/>
    </location>
</feature>
<dbReference type="Pfam" id="PF00443">
    <property type="entry name" value="UCH"/>
    <property type="match status" value="1"/>
</dbReference>
<feature type="compositionally biased region" description="Polar residues" evidence="1">
    <location>
        <begin position="526"/>
        <end position="536"/>
    </location>
</feature>